<comment type="subcellular location">
    <subcellularLocation>
        <location evidence="1">Membrane</location>
    </subcellularLocation>
</comment>
<dbReference type="Gene3D" id="3.40.50.300">
    <property type="entry name" value="P-loop containing nucleotide triphosphate hydrolases"/>
    <property type="match status" value="1"/>
</dbReference>
<evidence type="ECO:0000256" key="13">
    <source>
        <dbReference type="SAM" id="SignalP"/>
    </source>
</evidence>
<organism evidence="16 17">
    <name type="scientific">Mortierella alpina</name>
    <name type="common">Oleaginous fungus</name>
    <name type="synonym">Mortierella renispora</name>
    <dbReference type="NCBI Taxonomy" id="64518"/>
    <lineage>
        <taxon>Eukaryota</taxon>
        <taxon>Fungi</taxon>
        <taxon>Fungi incertae sedis</taxon>
        <taxon>Mucoromycota</taxon>
        <taxon>Mortierellomycotina</taxon>
        <taxon>Mortierellomycetes</taxon>
        <taxon>Mortierellales</taxon>
        <taxon>Mortierellaceae</taxon>
        <taxon>Mortierella</taxon>
    </lineage>
</organism>
<name>A0A9P8D2F2_MORAP</name>
<comment type="caution">
    <text evidence="16">The sequence shown here is derived from an EMBL/GenBank/DDBJ whole genome shotgun (WGS) entry which is preliminary data.</text>
</comment>
<keyword evidence="12" id="KW-1133">Transmembrane helix</keyword>
<dbReference type="InterPro" id="IPR000194">
    <property type="entry name" value="ATPase_F1/V1/A1_a/bsu_nucl-bd"/>
</dbReference>
<dbReference type="GO" id="GO:0043531">
    <property type="term" value="F:ADP binding"/>
    <property type="evidence" value="ECO:0007669"/>
    <property type="project" value="TreeGrafter"/>
</dbReference>
<feature type="signal peptide" evidence="13">
    <location>
        <begin position="1"/>
        <end position="23"/>
    </location>
</feature>
<evidence type="ECO:0000256" key="5">
    <source>
        <dbReference type="ARBA" id="ARBA00022781"/>
    </source>
</evidence>
<evidence type="ECO:0000256" key="8">
    <source>
        <dbReference type="ARBA" id="ARBA00023136"/>
    </source>
</evidence>
<evidence type="ECO:0000256" key="9">
    <source>
        <dbReference type="ARBA" id="ARBA00023196"/>
    </source>
</evidence>
<evidence type="ECO:0000256" key="6">
    <source>
        <dbReference type="ARBA" id="ARBA00022840"/>
    </source>
</evidence>
<dbReference type="InterPro" id="IPR005294">
    <property type="entry name" value="ATP_synth_F1_asu"/>
</dbReference>
<evidence type="ECO:0000313" key="17">
    <source>
        <dbReference type="Proteomes" id="UP000717515"/>
    </source>
</evidence>
<keyword evidence="9" id="KW-0139">CF(1)</keyword>
<accession>A0A9P8D2F2</accession>
<keyword evidence="6" id="KW-0067">ATP-binding</keyword>
<keyword evidence="4" id="KW-0547">Nucleotide-binding</keyword>
<dbReference type="AlphaFoldDB" id="A0A9P8D2F2"/>
<keyword evidence="3" id="KW-0813">Transport</keyword>
<evidence type="ECO:0000256" key="3">
    <source>
        <dbReference type="ARBA" id="ARBA00022448"/>
    </source>
</evidence>
<sequence>MSSQKAQALKLLVLIASLAFATSVVVISEPNDSTTWIPGQPYNIRINDDQKDGVQRWQVDLVVMGASCDPGHMCLQDGIVASISESFDAHTTSQLTFTAPSNLAQHGKGFQVQVSNAGTLPVYHSATFTINPASKGDGAGSGSGSGSGSGGDGSQQPPEETAMHKQGNAAPFVPPTVLVTTLVLGSSFLFTFLLMIIVLHSSSSLSPLSPSPLCITMLRSLSRAARPAAIALARSSPVVRANVGAFSAIRNYATAKPATSEVTSILEDRISGLNSSVDIQETGRVLSIGDGIARVYGLKNCQAEEMVEFSSGVKGMAMNLEADNVGIVVFGNDRLIREGDTVKRTGNIVDLPVGEALLGRVIDALGNPIDGKGPIAASERRRAQVKAPGILPRESVREPMLTGIKCIDSMVPVGRGQRELIIGDRQTGKTSVALDTILN</sequence>
<dbReference type="Pfam" id="PF02874">
    <property type="entry name" value="ATP-synt_ab_N"/>
    <property type="match status" value="1"/>
</dbReference>
<feature type="domain" description="ATPase F1/V1/A1 complex alpha/beta subunit nucleotide-binding" evidence="14">
    <location>
        <begin position="403"/>
        <end position="438"/>
    </location>
</feature>
<comment type="similarity">
    <text evidence="2">Belongs to the ATPase alpha/beta chains family.</text>
</comment>
<dbReference type="InterPro" id="IPR027417">
    <property type="entry name" value="P-loop_NTPase"/>
</dbReference>
<evidence type="ECO:0000259" key="15">
    <source>
        <dbReference type="Pfam" id="PF02874"/>
    </source>
</evidence>
<gene>
    <name evidence="16" type="ORF">KVV02_002705</name>
</gene>
<keyword evidence="12" id="KW-0812">Transmembrane</keyword>
<dbReference type="CDD" id="cd18116">
    <property type="entry name" value="ATP-synt_F1_alpha_N"/>
    <property type="match status" value="1"/>
</dbReference>
<dbReference type="Pfam" id="PF00006">
    <property type="entry name" value="ATP-synt_ab"/>
    <property type="match status" value="1"/>
</dbReference>
<dbReference type="InterPro" id="IPR036121">
    <property type="entry name" value="ATPase_F1/V1/A1_a/bsu_N_sf"/>
</dbReference>
<feature type="region of interest" description="Disordered" evidence="11">
    <location>
        <begin position="133"/>
        <end position="167"/>
    </location>
</feature>
<evidence type="ECO:0000256" key="10">
    <source>
        <dbReference type="ARBA" id="ARBA00023310"/>
    </source>
</evidence>
<reference evidence="16" key="1">
    <citation type="submission" date="2021-07" db="EMBL/GenBank/DDBJ databases">
        <title>Draft genome of Mortierella alpina, strain LL118, isolated from an aspen leaf litter sample.</title>
        <authorList>
            <person name="Yang S."/>
            <person name="Vinatzer B.A."/>
        </authorList>
    </citation>
    <scope>NUCLEOTIDE SEQUENCE</scope>
    <source>
        <strain evidence="16">LL118</strain>
    </source>
</reference>
<dbReference type="GO" id="GO:0045259">
    <property type="term" value="C:proton-transporting ATP synthase complex"/>
    <property type="evidence" value="ECO:0007669"/>
    <property type="project" value="UniProtKB-KW"/>
</dbReference>
<dbReference type="SUPFAM" id="SSF52540">
    <property type="entry name" value="P-loop containing nucleoside triphosphate hydrolases"/>
    <property type="match status" value="1"/>
</dbReference>
<feature type="domain" description="ATPase F1/V1/A1 complex alpha/beta subunit N-terminal" evidence="15">
    <location>
        <begin position="279"/>
        <end position="346"/>
    </location>
</feature>
<dbReference type="FunFam" id="2.40.30.20:FF:000001">
    <property type="entry name" value="ATP synthase subunit alpha"/>
    <property type="match status" value="1"/>
</dbReference>
<evidence type="ECO:0000256" key="1">
    <source>
        <dbReference type="ARBA" id="ARBA00004370"/>
    </source>
</evidence>
<feature type="transmembrane region" description="Helical" evidence="12">
    <location>
        <begin position="177"/>
        <end position="199"/>
    </location>
</feature>
<dbReference type="Gene3D" id="2.40.30.20">
    <property type="match status" value="1"/>
</dbReference>
<evidence type="ECO:0000256" key="7">
    <source>
        <dbReference type="ARBA" id="ARBA00023065"/>
    </source>
</evidence>
<dbReference type="PANTHER" id="PTHR48082:SF2">
    <property type="entry name" value="ATP SYNTHASE SUBUNIT ALPHA, MITOCHONDRIAL"/>
    <property type="match status" value="1"/>
</dbReference>
<dbReference type="InterPro" id="IPR004100">
    <property type="entry name" value="ATPase_F1/V1/A1_a/bsu_N"/>
</dbReference>
<dbReference type="PANTHER" id="PTHR48082">
    <property type="entry name" value="ATP SYNTHASE SUBUNIT ALPHA, MITOCHONDRIAL"/>
    <property type="match status" value="1"/>
</dbReference>
<dbReference type="FunFam" id="3.40.50.300:FF:002432">
    <property type="entry name" value="ATP synthase subunit alpha, mitochondrial"/>
    <property type="match status" value="1"/>
</dbReference>
<keyword evidence="13" id="KW-0732">Signal</keyword>
<evidence type="ECO:0000259" key="14">
    <source>
        <dbReference type="Pfam" id="PF00006"/>
    </source>
</evidence>
<dbReference type="GO" id="GO:0005524">
    <property type="term" value="F:ATP binding"/>
    <property type="evidence" value="ECO:0007669"/>
    <property type="project" value="UniProtKB-KW"/>
</dbReference>
<feature type="compositionally biased region" description="Gly residues" evidence="11">
    <location>
        <begin position="137"/>
        <end position="153"/>
    </location>
</feature>
<keyword evidence="5" id="KW-0375">Hydrogen ion transport</keyword>
<evidence type="ECO:0000256" key="11">
    <source>
        <dbReference type="SAM" id="MobiDB-lite"/>
    </source>
</evidence>
<evidence type="ECO:0000256" key="12">
    <source>
        <dbReference type="SAM" id="Phobius"/>
    </source>
</evidence>
<keyword evidence="10" id="KW-0066">ATP synthesis</keyword>
<evidence type="ECO:0000256" key="2">
    <source>
        <dbReference type="ARBA" id="ARBA00008936"/>
    </source>
</evidence>
<keyword evidence="8 12" id="KW-0472">Membrane</keyword>
<keyword evidence="7" id="KW-0406">Ion transport</keyword>
<dbReference type="SUPFAM" id="SSF50615">
    <property type="entry name" value="N-terminal domain of alpha and beta subunits of F1 ATP synthase"/>
    <property type="match status" value="1"/>
</dbReference>
<feature type="non-terminal residue" evidence="16">
    <location>
        <position position="439"/>
    </location>
</feature>
<dbReference type="EMBL" id="JAIFTL010000007">
    <property type="protein sequence ID" value="KAG9327252.1"/>
    <property type="molecule type" value="Genomic_DNA"/>
</dbReference>
<feature type="chain" id="PRO_5040373818" description="ATPase F1/V1/A1 complex alpha/beta subunit N-terminal domain-containing protein" evidence="13">
    <location>
        <begin position="24"/>
        <end position="439"/>
    </location>
</feature>
<protein>
    <recommendedName>
        <fullName evidence="18">ATPase F1/V1/A1 complex alpha/beta subunit N-terminal domain-containing protein</fullName>
    </recommendedName>
</protein>
<evidence type="ECO:0000256" key="4">
    <source>
        <dbReference type="ARBA" id="ARBA00022741"/>
    </source>
</evidence>
<dbReference type="GO" id="GO:0046933">
    <property type="term" value="F:proton-transporting ATP synthase activity, rotational mechanism"/>
    <property type="evidence" value="ECO:0007669"/>
    <property type="project" value="InterPro"/>
</dbReference>
<proteinExistence type="inferred from homology"/>
<evidence type="ECO:0008006" key="18">
    <source>
        <dbReference type="Google" id="ProtNLM"/>
    </source>
</evidence>
<dbReference type="InterPro" id="IPR023366">
    <property type="entry name" value="ATP_synth_asu-like_sf"/>
</dbReference>
<dbReference type="Proteomes" id="UP000717515">
    <property type="component" value="Unassembled WGS sequence"/>
</dbReference>
<evidence type="ECO:0000313" key="16">
    <source>
        <dbReference type="EMBL" id="KAG9327252.1"/>
    </source>
</evidence>